<reference evidence="3 4" key="1">
    <citation type="submission" date="2020-05" db="EMBL/GenBank/DDBJ databases">
        <title>Mucilaginibacter mali sp. nov.</title>
        <authorList>
            <person name="Kim H.S."/>
            <person name="Lee K.C."/>
            <person name="Suh M.K."/>
            <person name="Kim J.-S."/>
            <person name="Han K.-I."/>
            <person name="Eom M.K."/>
            <person name="Shin Y.K."/>
            <person name="Lee J.-S."/>
        </authorList>
    </citation>
    <scope>NUCLEOTIDE SEQUENCE [LARGE SCALE GENOMIC DNA]</scope>
    <source>
        <strain evidence="3 4">G2-14</strain>
    </source>
</reference>
<accession>A0A7D4TLV0</accession>
<dbReference type="SUPFAM" id="SSF55961">
    <property type="entry name" value="Bet v1-like"/>
    <property type="match status" value="1"/>
</dbReference>
<dbReference type="InterPro" id="IPR023393">
    <property type="entry name" value="START-like_dom_sf"/>
</dbReference>
<dbReference type="AlphaFoldDB" id="A0A7D4TLV0"/>
<dbReference type="EMBL" id="CP054139">
    <property type="protein sequence ID" value="QKJ28594.1"/>
    <property type="molecule type" value="Genomic_DNA"/>
</dbReference>
<feature type="domain" description="Activator of Hsp90 ATPase homologue 1/2-like C-terminal" evidence="2">
    <location>
        <begin position="16"/>
        <end position="137"/>
    </location>
</feature>
<dbReference type="KEGG" id="mmab:HQ865_02090"/>
<dbReference type="InterPro" id="IPR013538">
    <property type="entry name" value="ASHA1/2-like_C"/>
</dbReference>
<dbReference type="Pfam" id="PF08327">
    <property type="entry name" value="AHSA1"/>
    <property type="match status" value="1"/>
</dbReference>
<dbReference type="Proteomes" id="UP000505355">
    <property type="component" value="Chromosome"/>
</dbReference>
<organism evidence="3 4">
    <name type="scientific">Mucilaginibacter mali</name>
    <dbReference type="NCBI Taxonomy" id="2740462"/>
    <lineage>
        <taxon>Bacteria</taxon>
        <taxon>Pseudomonadati</taxon>
        <taxon>Bacteroidota</taxon>
        <taxon>Sphingobacteriia</taxon>
        <taxon>Sphingobacteriales</taxon>
        <taxon>Sphingobacteriaceae</taxon>
        <taxon>Mucilaginibacter</taxon>
    </lineage>
</organism>
<evidence type="ECO:0000313" key="3">
    <source>
        <dbReference type="EMBL" id="QKJ28594.1"/>
    </source>
</evidence>
<dbReference type="Gene3D" id="3.30.530.20">
    <property type="match status" value="1"/>
</dbReference>
<dbReference type="RefSeq" id="WP_173413295.1">
    <property type="nucleotide sequence ID" value="NZ_CP054139.1"/>
</dbReference>
<dbReference type="CDD" id="cd08897">
    <property type="entry name" value="SRPBCC_CalC_Aha1-like_4"/>
    <property type="match status" value="1"/>
</dbReference>
<name>A0A7D4TLV0_9SPHI</name>
<protein>
    <submittedName>
        <fullName evidence="3">SRPBCC domain-containing protein</fullName>
    </submittedName>
</protein>
<gene>
    <name evidence="3" type="ORF">HQ865_02090</name>
</gene>
<evidence type="ECO:0000313" key="4">
    <source>
        <dbReference type="Proteomes" id="UP000505355"/>
    </source>
</evidence>
<keyword evidence="4" id="KW-1185">Reference proteome</keyword>
<evidence type="ECO:0000256" key="1">
    <source>
        <dbReference type="ARBA" id="ARBA00006817"/>
    </source>
</evidence>
<proteinExistence type="inferred from homology"/>
<comment type="similarity">
    <text evidence="1">Belongs to the AHA1 family.</text>
</comment>
<evidence type="ECO:0000259" key="2">
    <source>
        <dbReference type="Pfam" id="PF08327"/>
    </source>
</evidence>
<sequence length="141" mass="15971">METTTHSPITIEATVNAPVAKVWEYWNSPEHITQWCAASDDWHAPYSDNDPRTGGTFKTTMAAKDGSFSFDFGGEYSNVVDNQLMEYAMGDGRKVKVVFEDQGDSTRIIETFDPENQNPIEMQRGGWQAILDNFKRHTETN</sequence>